<keyword evidence="6" id="KW-1185">Reference proteome</keyword>
<dbReference type="Proteomes" id="UP000559626">
    <property type="component" value="Unassembled WGS sequence"/>
</dbReference>
<dbReference type="RefSeq" id="WP_169529967.1">
    <property type="nucleotide sequence ID" value="NZ_JABBGH010000001.1"/>
</dbReference>
<dbReference type="InterPro" id="IPR001478">
    <property type="entry name" value="PDZ"/>
</dbReference>
<dbReference type="PROSITE" id="PS50106">
    <property type="entry name" value="PDZ"/>
    <property type="match status" value="1"/>
</dbReference>
<dbReference type="InterPro" id="IPR001995">
    <property type="entry name" value="Peptidase_A2_cat"/>
</dbReference>
<dbReference type="Gene3D" id="2.30.42.10">
    <property type="match status" value="1"/>
</dbReference>
<feature type="chain" id="PRO_5031040092" description="PDZ domain-containing protein" evidence="2">
    <location>
        <begin position="30"/>
        <end position="434"/>
    </location>
</feature>
<dbReference type="GO" id="GO:0006508">
    <property type="term" value="P:proteolysis"/>
    <property type="evidence" value="ECO:0007669"/>
    <property type="project" value="InterPro"/>
</dbReference>
<comment type="caution">
    <text evidence="5">The sequence shown here is derived from an EMBL/GenBank/DDBJ whole genome shotgun (WGS) entry which is preliminary data.</text>
</comment>
<feature type="signal peptide" evidence="2">
    <location>
        <begin position="1"/>
        <end position="29"/>
    </location>
</feature>
<accession>A0A7Y0ACA0</accession>
<sequence length="434" mass="47358">MLRRATALFAAWRLLAALGLLLAAAPAWAQPTAGPAGPFVFSRAGRQQARLKFFTQRNLIIVSAKLNGVGPLNFLLDTGVATSLLTDPAVADSLHLHHGTDYKVMGVGGSDSGIRAYEADSVAVTMADAGVLAPHLSWLVLSSDVLDLSGYVGMRIHGLLGADFFRSFVVTIRPEQFELVLHNPATYRAPRGKHWATLPLRFEQGKPYVTAQVKQLATGAEALPLQLVLDTGAGHALSLETNADRRLHLPATCLRTDLGRGLSGIVSGALGRVAAVQLGQYQLPQVLTSFPDSSQVHQRLSTRERALRQGNLGYEVLKRFTCVIDYSRHQLLLRPTAALREPFEHDMSGIDLMAIGQDYRRYLVQRVLPGSPADDAGIQPEEELMSINFTPVTAYSISEVNRMLHSEDGRLLVLVLRRPNGNLHPAAVRLKRRI</sequence>
<dbReference type="SMART" id="SM00228">
    <property type="entry name" value="PDZ"/>
    <property type="match status" value="1"/>
</dbReference>
<name>A0A7Y0ACA0_9BACT</name>
<dbReference type="InterPro" id="IPR021109">
    <property type="entry name" value="Peptidase_aspartic_dom_sf"/>
</dbReference>
<dbReference type="GO" id="GO:0004190">
    <property type="term" value="F:aspartic-type endopeptidase activity"/>
    <property type="evidence" value="ECO:0007669"/>
    <property type="project" value="InterPro"/>
</dbReference>
<dbReference type="EMBL" id="JABBGH010000001">
    <property type="protein sequence ID" value="NML64683.1"/>
    <property type="molecule type" value="Genomic_DNA"/>
</dbReference>
<dbReference type="Pfam" id="PF17820">
    <property type="entry name" value="PDZ_6"/>
    <property type="match status" value="1"/>
</dbReference>
<dbReference type="PROSITE" id="PS50175">
    <property type="entry name" value="ASP_PROT_RETROV"/>
    <property type="match status" value="1"/>
</dbReference>
<keyword evidence="2" id="KW-0732">Signal</keyword>
<dbReference type="Pfam" id="PF13650">
    <property type="entry name" value="Asp_protease_2"/>
    <property type="match status" value="1"/>
</dbReference>
<evidence type="ECO:0000259" key="3">
    <source>
        <dbReference type="PROSITE" id="PS50106"/>
    </source>
</evidence>
<gene>
    <name evidence="5" type="ORF">HHL22_05640</name>
</gene>
<dbReference type="SUPFAM" id="SSF50156">
    <property type="entry name" value="PDZ domain-like"/>
    <property type="match status" value="1"/>
</dbReference>
<evidence type="ECO:0000259" key="4">
    <source>
        <dbReference type="PROSITE" id="PS50175"/>
    </source>
</evidence>
<feature type="domain" description="PDZ" evidence="3">
    <location>
        <begin position="349"/>
        <end position="419"/>
    </location>
</feature>
<organism evidence="5 6">
    <name type="scientific">Hymenobacter polaris</name>
    <dbReference type="NCBI Taxonomy" id="2682546"/>
    <lineage>
        <taxon>Bacteria</taxon>
        <taxon>Pseudomonadati</taxon>
        <taxon>Bacteroidota</taxon>
        <taxon>Cytophagia</taxon>
        <taxon>Cytophagales</taxon>
        <taxon>Hymenobacteraceae</taxon>
        <taxon>Hymenobacter</taxon>
    </lineage>
</organism>
<protein>
    <recommendedName>
        <fullName evidence="7">PDZ domain-containing protein</fullName>
    </recommendedName>
</protein>
<reference evidence="5 6" key="1">
    <citation type="submission" date="2020-04" db="EMBL/GenBank/DDBJ databases">
        <title>Hymenobacter polaris sp. nov., isolated from Arctic soil.</title>
        <authorList>
            <person name="Dahal R.H."/>
        </authorList>
    </citation>
    <scope>NUCLEOTIDE SEQUENCE [LARGE SCALE GENOMIC DNA]</scope>
    <source>
        <strain evidence="5 6">RP-2-7</strain>
    </source>
</reference>
<evidence type="ECO:0000256" key="2">
    <source>
        <dbReference type="SAM" id="SignalP"/>
    </source>
</evidence>
<dbReference type="InterPro" id="IPR036034">
    <property type="entry name" value="PDZ_sf"/>
</dbReference>
<evidence type="ECO:0000256" key="1">
    <source>
        <dbReference type="ARBA" id="ARBA00022801"/>
    </source>
</evidence>
<feature type="domain" description="Peptidase A2" evidence="4">
    <location>
        <begin position="72"/>
        <end position="109"/>
    </location>
</feature>
<evidence type="ECO:0000313" key="5">
    <source>
        <dbReference type="EMBL" id="NML64683.1"/>
    </source>
</evidence>
<keyword evidence="1" id="KW-0378">Hydrolase</keyword>
<dbReference type="AlphaFoldDB" id="A0A7Y0ACA0"/>
<evidence type="ECO:0008006" key="7">
    <source>
        <dbReference type="Google" id="ProtNLM"/>
    </source>
</evidence>
<dbReference type="InterPro" id="IPR041489">
    <property type="entry name" value="PDZ_6"/>
</dbReference>
<evidence type="ECO:0000313" key="6">
    <source>
        <dbReference type="Proteomes" id="UP000559626"/>
    </source>
</evidence>
<proteinExistence type="predicted"/>
<dbReference type="Gene3D" id="2.40.70.10">
    <property type="entry name" value="Acid Proteases"/>
    <property type="match status" value="2"/>
</dbReference>